<sequence>MVMSLAAKQRRCRVSQRRTLDTVRRALNSWCLIFGKEVVKFDPPLTGCSDLARSVKELLKECPSPVQEEVMAFQSIKKLLPSSCKCQEKDFLDGLMESMVRSPRNLPFGYLKFVEREVSRLFPCGWDDTYREHCYTTSPPLSSTLESGRKAGGCLNTSIDQSDYLSAVLGTSAPPELSSRTRPMVVQSAGKPRPLTKFSEDSLLLKPLHKAIYDRISRQKWVCRGDVKPETLDKAGFRVGLGELVSGDYKSATDNLPLEAAETVLRVILRKSSRVPEGIRDYAQRILRPFFVRDGEAVEVTSGQQMGSLLSFPLLCIQNYLAFKWANRGRSEDVPLLINGDDILFQTSDPAFVQSWMRVVAEVGLEVEQTKTSVAPDYGSLNSTLLRWKADRLRVVPTLRFGMLRSMPLANSLSQSFSSFACAGLPAQVRFNAGLEYLKWHAPLIRRTGLAPNELGFRGRFAWRCFLKTGLLRLQKLRVRDDPLASFSKSLPPAPCPHNIVLSSAVVEWVPSLSNEEELMNRREMASWKWRIRGDFKRSSETAEIKYWMGLSRPAVSIPSLIALSEARREVPDWYQRVKKAYFEPRVEQRKMVFHFRELDRLPTYEEVVSPVFGDEVLESNMTLPDNSKSAISERKEMQQLAWYELLPARKSAAT</sequence>
<organism evidence="4 5">
    <name type="scientific">Plasmopara viticola lesion associated ourmia-like virus 66</name>
    <dbReference type="NCBI Taxonomy" id="2686538"/>
    <lineage>
        <taxon>Viruses</taxon>
        <taxon>Riboviria</taxon>
        <taxon>Orthornavirae</taxon>
        <taxon>Lenarviricota</taxon>
        <taxon>Miaviricetes</taxon>
        <taxon>Ourlivirales</taxon>
        <taxon>Botourmiaviridae</taxon>
        <taxon>Scleroulivirus</taxon>
        <taxon>Scleroulivirus zetaplasmoparae</taxon>
    </lineage>
</organism>
<evidence type="ECO:0000256" key="2">
    <source>
        <dbReference type="ARBA" id="ARBA00022679"/>
    </source>
</evidence>
<keyword evidence="2" id="KW-0808">Transferase</keyword>
<name>A0ABX6FL07_9VIRU</name>
<keyword evidence="3" id="KW-0548">Nucleotidyltransferase</keyword>
<dbReference type="GeneID" id="80538793"/>
<dbReference type="SUPFAM" id="SSF56672">
    <property type="entry name" value="DNA/RNA polymerases"/>
    <property type="match status" value="1"/>
</dbReference>
<dbReference type="EMBL" id="MN532653">
    <property type="protein sequence ID" value="QGY72596.1"/>
    <property type="molecule type" value="Genomic_RNA"/>
</dbReference>
<reference evidence="4 5" key="1">
    <citation type="journal article" date="2020" name="Virus Evol.">
        <title>Analysis of the virome associated to grapevine downy mildew lesions reveals new mycovirus lineages.</title>
        <authorList>
            <person name="Chiapello M."/>
            <person name="Rodriguez-Romero J."/>
            <person name="Ayllon M.A."/>
            <person name="Turina M."/>
        </authorList>
    </citation>
    <scope>NUCLEOTIDE SEQUENCE [LARGE SCALE GENOMIC DNA]</scope>
    <source>
        <strain evidence="4">DMG-D_29889</strain>
    </source>
</reference>
<dbReference type="RefSeq" id="YP_010800260.1">
    <property type="nucleotide sequence ID" value="NC_076795.1"/>
</dbReference>
<dbReference type="Pfam" id="PF05919">
    <property type="entry name" value="Mitovir_RNA_pol"/>
    <property type="match status" value="1"/>
</dbReference>
<dbReference type="InterPro" id="IPR008686">
    <property type="entry name" value="RNA_pol_mitovir"/>
</dbReference>
<evidence type="ECO:0000313" key="5">
    <source>
        <dbReference type="Proteomes" id="UP000829811"/>
    </source>
</evidence>
<keyword evidence="1" id="KW-0696">RNA-directed RNA polymerase</keyword>
<dbReference type="InterPro" id="IPR043502">
    <property type="entry name" value="DNA/RNA_pol_sf"/>
</dbReference>
<proteinExistence type="predicted"/>
<evidence type="ECO:0000256" key="1">
    <source>
        <dbReference type="ARBA" id="ARBA00022484"/>
    </source>
</evidence>
<evidence type="ECO:0000256" key="3">
    <source>
        <dbReference type="ARBA" id="ARBA00022695"/>
    </source>
</evidence>
<accession>A0ABX6FL07</accession>
<protein>
    <submittedName>
        <fullName evidence="4">RNA dependent RNA polymerase</fullName>
    </submittedName>
</protein>
<evidence type="ECO:0000313" key="4">
    <source>
        <dbReference type="EMBL" id="QGY72596.1"/>
    </source>
</evidence>
<dbReference type="Proteomes" id="UP000829811">
    <property type="component" value="Segment"/>
</dbReference>
<keyword evidence="5" id="KW-1185">Reference proteome</keyword>